<dbReference type="InterPro" id="IPR019734">
    <property type="entry name" value="TPR_rpt"/>
</dbReference>
<evidence type="ECO:0000256" key="2">
    <source>
        <dbReference type="ARBA" id="ARBA00006275"/>
    </source>
</evidence>
<dbReference type="STRING" id="1513896.SAMN05660841_02820"/>
<keyword evidence="3" id="KW-0732">Signal</keyword>
<dbReference type="EMBL" id="FUZF01000013">
    <property type="protein sequence ID" value="SKB88230.1"/>
    <property type="molecule type" value="Genomic_DNA"/>
</dbReference>
<dbReference type="SMART" id="SM00028">
    <property type="entry name" value="TPR"/>
    <property type="match status" value="2"/>
</dbReference>
<dbReference type="InterPro" id="IPR011990">
    <property type="entry name" value="TPR-like_helical_dom_sf"/>
</dbReference>
<feature type="domain" description="SusD-like N-terminal" evidence="7">
    <location>
        <begin position="21"/>
        <end position="223"/>
    </location>
</feature>
<dbReference type="AlphaFoldDB" id="A0A1T5EWY5"/>
<dbReference type="GO" id="GO:0009279">
    <property type="term" value="C:cell outer membrane"/>
    <property type="evidence" value="ECO:0007669"/>
    <property type="project" value="UniProtKB-SubCell"/>
</dbReference>
<dbReference type="Gene3D" id="1.25.40.390">
    <property type="match status" value="1"/>
</dbReference>
<dbReference type="CDD" id="cd08977">
    <property type="entry name" value="SusD"/>
    <property type="match status" value="1"/>
</dbReference>
<dbReference type="RefSeq" id="WP_079643863.1">
    <property type="nucleotide sequence ID" value="NZ_FUZF01000013.1"/>
</dbReference>
<keyword evidence="5" id="KW-0998">Cell outer membrane</keyword>
<dbReference type="InterPro" id="IPR012944">
    <property type="entry name" value="SusD_RagB_dom"/>
</dbReference>
<dbReference type="Pfam" id="PF14322">
    <property type="entry name" value="SusD-like_3"/>
    <property type="match status" value="1"/>
</dbReference>
<evidence type="ECO:0000259" key="7">
    <source>
        <dbReference type="Pfam" id="PF14322"/>
    </source>
</evidence>
<name>A0A1T5EWY5_9SPHI</name>
<reference evidence="9" key="1">
    <citation type="submission" date="2017-02" db="EMBL/GenBank/DDBJ databases">
        <authorList>
            <person name="Varghese N."/>
            <person name="Submissions S."/>
        </authorList>
    </citation>
    <scope>NUCLEOTIDE SEQUENCE [LARGE SCALE GENOMIC DNA]</scope>
    <source>
        <strain evidence="9">DSM 24091</strain>
    </source>
</reference>
<evidence type="ECO:0000259" key="6">
    <source>
        <dbReference type="Pfam" id="PF07980"/>
    </source>
</evidence>
<dbReference type="SUPFAM" id="SSF48452">
    <property type="entry name" value="TPR-like"/>
    <property type="match status" value="1"/>
</dbReference>
<evidence type="ECO:0000313" key="9">
    <source>
        <dbReference type="Proteomes" id="UP000190150"/>
    </source>
</evidence>
<dbReference type="PROSITE" id="PS51257">
    <property type="entry name" value="PROKAR_LIPOPROTEIN"/>
    <property type="match status" value="1"/>
</dbReference>
<keyword evidence="9" id="KW-1185">Reference proteome</keyword>
<dbReference type="Pfam" id="PF07980">
    <property type="entry name" value="SusD_RagB"/>
    <property type="match status" value="1"/>
</dbReference>
<dbReference type="Proteomes" id="UP000190150">
    <property type="component" value="Unassembled WGS sequence"/>
</dbReference>
<keyword evidence="4" id="KW-0472">Membrane</keyword>
<proteinExistence type="inferred from homology"/>
<evidence type="ECO:0000256" key="1">
    <source>
        <dbReference type="ARBA" id="ARBA00004442"/>
    </source>
</evidence>
<evidence type="ECO:0000313" key="8">
    <source>
        <dbReference type="EMBL" id="SKB88230.1"/>
    </source>
</evidence>
<sequence>MNVLKYGACLLLWLITSCQNEWLDVKPVQSMVIPKTIADYEAVLDNVSLMNSDFPGMGEIAANDFQVADAIFSRLTENERIAYLWSFNPAYTSNMLSEWNYAYARILRANIVLDGLEKMKGESNATQRKELKGSALFFRAFNYFQLAQTFASPYAASVTDKELGLPLRLTANVNENVGRSSLKGLYAQILDDLTEAKDLLPMHVISKTRPSKSAAYALLSRLYFSMSDYDNALIYADSCLLEHNSLMDFNGDGDINPQLTNPIKQMNRETLFLARIGNYSAFSPATLIVDEYLYKLYVPHDLRKKVFFREDGTLVRYKGSYDGTRLLFCGLSTSEILLNRAECYARKGLVDSALEDLNALLKMRIDKNHFLPISITDKDILLKEILLERRKELCFRGLRWSDLRRLNQDYKTETVLTRELAGTHYELLPGSARYTFAIPNQEVLLTGIEQNN</sequence>
<organism evidence="8 9">
    <name type="scientific">Sphingobacterium nematocida</name>
    <dbReference type="NCBI Taxonomy" id="1513896"/>
    <lineage>
        <taxon>Bacteria</taxon>
        <taxon>Pseudomonadati</taxon>
        <taxon>Bacteroidota</taxon>
        <taxon>Sphingobacteriia</taxon>
        <taxon>Sphingobacteriales</taxon>
        <taxon>Sphingobacteriaceae</taxon>
        <taxon>Sphingobacterium</taxon>
    </lineage>
</organism>
<evidence type="ECO:0000256" key="3">
    <source>
        <dbReference type="ARBA" id="ARBA00022729"/>
    </source>
</evidence>
<feature type="domain" description="RagB/SusD" evidence="6">
    <location>
        <begin position="334"/>
        <end position="411"/>
    </location>
</feature>
<comment type="similarity">
    <text evidence="2">Belongs to the SusD family.</text>
</comment>
<comment type="subcellular location">
    <subcellularLocation>
        <location evidence="1">Cell outer membrane</location>
    </subcellularLocation>
</comment>
<evidence type="ECO:0000256" key="4">
    <source>
        <dbReference type="ARBA" id="ARBA00023136"/>
    </source>
</evidence>
<gene>
    <name evidence="8" type="ORF">SAMN05660841_02820</name>
</gene>
<dbReference type="InterPro" id="IPR033985">
    <property type="entry name" value="SusD-like_N"/>
</dbReference>
<protein>
    <submittedName>
        <fullName evidence="8">SusD family protein</fullName>
    </submittedName>
</protein>
<dbReference type="OrthoDB" id="653598at2"/>
<evidence type="ECO:0000256" key="5">
    <source>
        <dbReference type="ARBA" id="ARBA00023237"/>
    </source>
</evidence>
<accession>A0A1T5EWY5</accession>